<dbReference type="SUPFAM" id="SSF100950">
    <property type="entry name" value="NagB/RpiA/CoA transferase-like"/>
    <property type="match status" value="1"/>
</dbReference>
<keyword evidence="2 4" id="KW-0547">Nucleotide-binding</keyword>
<keyword evidence="5" id="KW-0436">Ligase</keyword>
<evidence type="ECO:0000313" key="5">
    <source>
        <dbReference type="EMBL" id="MBL0389204.1"/>
    </source>
</evidence>
<comment type="catalytic activity">
    <reaction evidence="4">
        <text>(6S)-5-formyl-5,6,7,8-tetrahydrofolate + ATP = (6R)-5,10-methenyltetrahydrofolate + ADP + phosphate</text>
        <dbReference type="Rhea" id="RHEA:10488"/>
        <dbReference type="ChEBI" id="CHEBI:30616"/>
        <dbReference type="ChEBI" id="CHEBI:43474"/>
        <dbReference type="ChEBI" id="CHEBI:57455"/>
        <dbReference type="ChEBI" id="CHEBI:57457"/>
        <dbReference type="ChEBI" id="CHEBI:456216"/>
        <dbReference type="EC" id="6.3.3.2"/>
    </reaction>
</comment>
<dbReference type="Gene3D" id="3.40.50.10420">
    <property type="entry name" value="NagB/RpiA/CoA transferase-like"/>
    <property type="match status" value="1"/>
</dbReference>
<keyword evidence="4" id="KW-0460">Magnesium</keyword>
<dbReference type="EC" id="6.3.3.2" evidence="4"/>
<evidence type="ECO:0000313" key="6">
    <source>
        <dbReference type="Proteomes" id="UP000602284"/>
    </source>
</evidence>
<reference evidence="5 6" key="1">
    <citation type="submission" date="2021-01" db="EMBL/GenBank/DDBJ databases">
        <title>Tumebacillus sp. strain ITR2 16S ribosomal RNA gene Genome sequencing and assembly.</title>
        <authorList>
            <person name="Kang M."/>
        </authorList>
    </citation>
    <scope>NUCLEOTIDE SEQUENCE [LARGE SCALE GENOMIC DNA]</scope>
    <source>
        <strain evidence="5 6">ITR2</strain>
    </source>
</reference>
<dbReference type="PANTHER" id="PTHR23407:SF1">
    <property type="entry name" value="5-FORMYLTETRAHYDROFOLATE CYCLO-LIGASE"/>
    <property type="match status" value="1"/>
</dbReference>
<evidence type="ECO:0000256" key="2">
    <source>
        <dbReference type="ARBA" id="ARBA00022741"/>
    </source>
</evidence>
<dbReference type="Proteomes" id="UP000602284">
    <property type="component" value="Unassembled WGS sequence"/>
</dbReference>
<dbReference type="InterPro" id="IPR024185">
    <property type="entry name" value="FTHF_cligase-like_sf"/>
</dbReference>
<comment type="similarity">
    <text evidence="1 4">Belongs to the 5-formyltetrahydrofolate cyclo-ligase family.</text>
</comment>
<dbReference type="GO" id="GO:0030272">
    <property type="term" value="F:5-formyltetrahydrofolate cyclo-ligase activity"/>
    <property type="evidence" value="ECO:0007669"/>
    <property type="project" value="UniProtKB-EC"/>
</dbReference>
<keyword evidence="3 4" id="KW-0067">ATP-binding</keyword>
<dbReference type="PIRSF" id="PIRSF006806">
    <property type="entry name" value="FTHF_cligase"/>
    <property type="match status" value="1"/>
</dbReference>
<dbReference type="RefSeq" id="WP_201638205.1">
    <property type="nucleotide sequence ID" value="NZ_JAEQNB010000009.1"/>
</dbReference>
<dbReference type="InterPro" id="IPR002698">
    <property type="entry name" value="FTHF_cligase"/>
</dbReference>
<proteinExistence type="inferred from homology"/>
<protein>
    <recommendedName>
        <fullName evidence="4">5-formyltetrahydrofolate cyclo-ligase</fullName>
        <ecNumber evidence="4">6.3.3.2</ecNumber>
    </recommendedName>
</protein>
<keyword evidence="6" id="KW-1185">Reference proteome</keyword>
<gene>
    <name evidence="5" type="ORF">JJB07_21665</name>
</gene>
<dbReference type="EMBL" id="JAEQNB010000009">
    <property type="protein sequence ID" value="MBL0389204.1"/>
    <property type="molecule type" value="Genomic_DNA"/>
</dbReference>
<keyword evidence="4" id="KW-0479">Metal-binding</keyword>
<sequence>MNPLEKKALRRQLLDARLALSAEVRANYDNQILAHLITLPQVQGAQTILLYLDFRSEVSSHGLIEWAVAQGKTVCAPVTVVAERRLIPVRLRSAEDVILGAYDIREPANQADVVDLETIDLVVLPGVGFDRSGGRLGYGGGYYDRFLPRLKHQVPKIAVAYELQVLPEVPLEPHDTKLDVLVTEAGIWEA</sequence>
<organism evidence="5 6">
    <name type="scientific">Tumebacillus amylolyticus</name>
    <dbReference type="NCBI Taxonomy" id="2801339"/>
    <lineage>
        <taxon>Bacteria</taxon>
        <taxon>Bacillati</taxon>
        <taxon>Bacillota</taxon>
        <taxon>Bacilli</taxon>
        <taxon>Bacillales</taxon>
        <taxon>Alicyclobacillaceae</taxon>
        <taxon>Tumebacillus</taxon>
    </lineage>
</organism>
<accession>A0ABS1JFZ9</accession>
<evidence type="ECO:0000256" key="3">
    <source>
        <dbReference type="ARBA" id="ARBA00022840"/>
    </source>
</evidence>
<dbReference type="Pfam" id="PF01812">
    <property type="entry name" value="5-FTHF_cyc-lig"/>
    <property type="match status" value="1"/>
</dbReference>
<dbReference type="PANTHER" id="PTHR23407">
    <property type="entry name" value="ATPASE INHIBITOR/5-FORMYLTETRAHYDROFOLATE CYCLO-LIGASE"/>
    <property type="match status" value="1"/>
</dbReference>
<comment type="caution">
    <text evidence="5">The sequence shown here is derived from an EMBL/GenBank/DDBJ whole genome shotgun (WGS) entry which is preliminary data.</text>
</comment>
<evidence type="ECO:0000256" key="4">
    <source>
        <dbReference type="RuleBase" id="RU361279"/>
    </source>
</evidence>
<comment type="cofactor">
    <cofactor evidence="4">
        <name>Mg(2+)</name>
        <dbReference type="ChEBI" id="CHEBI:18420"/>
    </cofactor>
</comment>
<dbReference type="InterPro" id="IPR037171">
    <property type="entry name" value="NagB/RpiA_transferase-like"/>
</dbReference>
<dbReference type="NCBIfam" id="TIGR02727">
    <property type="entry name" value="MTHFS_bact"/>
    <property type="match status" value="1"/>
</dbReference>
<evidence type="ECO:0000256" key="1">
    <source>
        <dbReference type="ARBA" id="ARBA00010638"/>
    </source>
</evidence>
<name>A0ABS1JFZ9_9BACL</name>